<dbReference type="HOGENOM" id="CLU_2469712_0_0_1"/>
<dbReference type="KEGG" id="pbn:PADG_00947"/>
<name>C1FYS1_PARBD</name>
<evidence type="ECO:0000313" key="2">
    <source>
        <dbReference type="Proteomes" id="UP000001628"/>
    </source>
</evidence>
<dbReference type="EMBL" id="KN275957">
    <property type="protein sequence ID" value="EEH44658.2"/>
    <property type="molecule type" value="Genomic_DNA"/>
</dbReference>
<dbReference type="GeneID" id="22580707"/>
<organism evidence="1 2">
    <name type="scientific">Paracoccidioides brasiliensis (strain Pb18)</name>
    <dbReference type="NCBI Taxonomy" id="502780"/>
    <lineage>
        <taxon>Eukaryota</taxon>
        <taxon>Fungi</taxon>
        <taxon>Dikarya</taxon>
        <taxon>Ascomycota</taxon>
        <taxon>Pezizomycotina</taxon>
        <taxon>Eurotiomycetes</taxon>
        <taxon>Eurotiomycetidae</taxon>
        <taxon>Onygenales</taxon>
        <taxon>Ajellomycetaceae</taxon>
        <taxon>Paracoccidioides</taxon>
    </lineage>
</organism>
<sequence length="88" mass="10228">MAYVINNAEGFSGRDLKPTFELETVTDLRAETHVATQFKLCRFPSNPTSPVRSLTSRRLILIPSWMQAWPWRLQAAKHRKEGRRSRES</sequence>
<protein>
    <submittedName>
        <fullName evidence="1">Uncharacterized protein</fullName>
    </submittedName>
</protein>
<gene>
    <name evidence="1" type="ORF">PADG_00947</name>
</gene>
<dbReference type="Proteomes" id="UP000001628">
    <property type="component" value="Unassembled WGS sequence"/>
</dbReference>
<accession>C1FYS1</accession>
<dbReference type="VEuPathDB" id="FungiDB:PADG_00947"/>
<keyword evidence="2" id="KW-1185">Reference proteome</keyword>
<dbReference type="RefSeq" id="XP_010756055.1">
    <property type="nucleotide sequence ID" value="XM_010757753.1"/>
</dbReference>
<dbReference type="AlphaFoldDB" id="C1FYS1"/>
<dbReference type="InParanoid" id="C1FYS1"/>
<evidence type="ECO:0000313" key="1">
    <source>
        <dbReference type="EMBL" id="EEH44658.2"/>
    </source>
</evidence>
<reference evidence="1 2" key="1">
    <citation type="journal article" date="2011" name="PLoS Genet.">
        <title>Comparative genomic analysis of human fungal pathogens causing paracoccidioidomycosis.</title>
        <authorList>
            <person name="Desjardins C.A."/>
            <person name="Champion M.D."/>
            <person name="Holder J.W."/>
            <person name="Muszewska A."/>
            <person name="Goldberg J."/>
            <person name="Bailao A.M."/>
            <person name="Brigido M.M."/>
            <person name="Ferreira M.E."/>
            <person name="Garcia A.M."/>
            <person name="Grynberg M."/>
            <person name="Gujja S."/>
            <person name="Heiman D.I."/>
            <person name="Henn M.R."/>
            <person name="Kodira C.D."/>
            <person name="Leon-Narvaez H."/>
            <person name="Longo L.V."/>
            <person name="Ma L.J."/>
            <person name="Malavazi I."/>
            <person name="Matsuo A.L."/>
            <person name="Morais F.V."/>
            <person name="Pereira M."/>
            <person name="Rodriguez-Brito S."/>
            <person name="Sakthikumar S."/>
            <person name="Salem-Izacc S.M."/>
            <person name="Sykes S.M."/>
            <person name="Teixeira M.M."/>
            <person name="Vallejo M.C."/>
            <person name="Walter M.E."/>
            <person name="Yandava C."/>
            <person name="Young S."/>
            <person name="Zeng Q."/>
            <person name="Zucker J."/>
            <person name="Felipe M.S."/>
            <person name="Goldman G.H."/>
            <person name="Haas B.J."/>
            <person name="McEwen J.G."/>
            <person name="Nino-Vega G."/>
            <person name="Puccia R."/>
            <person name="San-Blas G."/>
            <person name="Soares C.M."/>
            <person name="Birren B.W."/>
            <person name="Cuomo C.A."/>
        </authorList>
    </citation>
    <scope>NUCLEOTIDE SEQUENCE [LARGE SCALE GENOMIC DNA]</scope>
    <source>
        <strain evidence="1 2">Pb18</strain>
    </source>
</reference>
<proteinExistence type="predicted"/>